<proteinExistence type="predicted"/>
<sequence length="65" mass="7943">MEKEPEKRKSKYNPLPNRKWDAKNKEHRQYLNKKGATKSFILNLAKPDDLELVREWFKERTNKDI</sequence>
<dbReference type="EMBL" id="JXKC01000003">
    <property type="protein sequence ID" value="PCS19592.1"/>
    <property type="molecule type" value="Genomic_DNA"/>
</dbReference>
<dbReference type="Proteomes" id="UP000218711">
    <property type="component" value="Unassembled WGS sequence"/>
</dbReference>
<reference evidence="2 3" key="1">
    <citation type="submission" date="2014-12" db="EMBL/GenBank/DDBJ databases">
        <title>Draft genome sequences of 10 type strains of Lactococcus.</title>
        <authorList>
            <person name="Sun Z."/>
            <person name="Zhong Z."/>
            <person name="Liu W."/>
            <person name="Zhang W."/>
            <person name="Zhang H."/>
        </authorList>
    </citation>
    <scope>NUCLEOTIDE SEQUENCE [LARGE SCALE GENOMIC DNA]</scope>
    <source>
        <strain evidence="2 3">DSM 21502</strain>
    </source>
</reference>
<accession>A0A2A5SUL3</accession>
<evidence type="ECO:0000313" key="3">
    <source>
        <dbReference type="Proteomes" id="UP000218711"/>
    </source>
</evidence>
<dbReference type="RefSeq" id="WP_096816189.1">
    <property type="nucleotide sequence ID" value="NZ_JXKC01000003.1"/>
</dbReference>
<protein>
    <submittedName>
        <fullName evidence="2">Uncharacterized protein</fullName>
    </submittedName>
</protein>
<gene>
    <name evidence="2" type="ORF">RU92_GL001923</name>
</gene>
<evidence type="ECO:0000256" key="1">
    <source>
        <dbReference type="SAM" id="MobiDB-lite"/>
    </source>
</evidence>
<comment type="caution">
    <text evidence="2">The sequence shown here is derived from an EMBL/GenBank/DDBJ whole genome shotgun (WGS) entry which is preliminary data.</text>
</comment>
<organism evidence="2 3">
    <name type="scientific">Lactococcus cremoris subsp. tructae</name>
    <dbReference type="NCBI Taxonomy" id="542833"/>
    <lineage>
        <taxon>Bacteria</taxon>
        <taxon>Bacillati</taxon>
        <taxon>Bacillota</taxon>
        <taxon>Bacilli</taxon>
        <taxon>Lactobacillales</taxon>
        <taxon>Streptococcaceae</taxon>
        <taxon>Lactococcus</taxon>
    </lineage>
</organism>
<name>A0A2A5SUL3_LACLC</name>
<evidence type="ECO:0000313" key="2">
    <source>
        <dbReference type="EMBL" id="PCS19592.1"/>
    </source>
</evidence>
<dbReference type="AlphaFoldDB" id="A0A2A5SUL3"/>
<feature type="region of interest" description="Disordered" evidence="1">
    <location>
        <begin position="1"/>
        <end position="27"/>
    </location>
</feature>
<feature type="compositionally biased region" description="Basic and acidic residues" evidence="1">
    <location>
        <begin position="18"/>
        <end position="27"/>
    </location>
</feature>